<dbReference type="AlphaFoldDB" id="A0A0G3HAV4"/>
<keyword evidence="4" id="KW-0804">Transcription</keyword>
<feature type="domain" description="HTH cro/C1-type" evidence="5">
    <location>
        <begin position="10"/>
        <end position="64"/>
    </location>
</feature>
<dbReference type="PIRSF" id="PIRSF019251">
    <property type="entry name" value="Rv0465c"/>
    <property type="match status" value="1"/>
</dbReference>
<keyword evidence="3" id="KW-0238">DNA-binding</keyword>
<dbReference type="InterPro" id="IPR018653">
    <property type="entry name" value="ScfR_C"/>
</dbReference>
<accession>A0A0G3HAV4</accession>
<dbReference type="PATRIC" id="fig|1072256.5.peg.471"/>
<dbReference type="GO" id="GO:0003677">
    <property type="term" value="F:DNA binding"/>
    <property type="evidence" value="ECO:0007669"/>
    <property type="project" value="UniProtKB-KW"/>
</dbReference>
<dbReference type="Gene3D" id="1.10.260.40">
    <property type="entry name" value="lambda repressor-like DNA-binding domains"/>
    <property type="match status" value="1"/>
</dbReference>
<organism evidence="6 7">
    <name type="scientific">Corynebacterium uterequi</name>
    <dbReference type="NCBI Taxonomy" id="1072256"/>
    <lineage>
        <taxon>Bacteria</taxon>
        <taxon>Bacillati</taxon>
        <taxon>Actinomycetota</taxon>
        <taxon>Actinomycetes</taxon>
        <taxon>Mycobacteriales</taxon>
        <taxon>Corynebacteriaceae</taxon>
        <taxon>Corynebacterium</taxon>
    </lineage>
</organism>
<dbReference type="EMBL" id="CP011546">
    <property type="protein sequence ID" value="AKK10491.1"/>
    <property type="molecule type" value="Genomic_DNA"/>
</dbReference>
<dbReference type="InterPro" id="IPR050807">
    <property type="entry name" value="TransReg_Diox_bact_type"/>
</dbReference>
<evidence type="ECO:0000313" key="7">
    <source>
        <dbReference type="Proteomes" id="UP000035548"/>
    </source>
</evidence>
<dbReference type="PROSITE" id="PS50943">
    <property type="entry name" value="HTH_CROC1"/>
    <property type="match status" value="1"/>
</dbReference>
<reference evidence="6 7" key="1">
    <citation type="journal article" date="2015" name="Genome Announc.">
        <title>Virulence Factor Genes Detected in the Complete Genome Sequence of Corynebacterium uterequi DSM 45634, Isolated from the Uterus of a Maiden Mare.</title>
        <authorList>
            <person name="Ruckert C."/>
            <person name="Kriete M."/>
            <person name="Jaenicke S."/>
            <person name="Winkler A."/>
            <person name="Tauch A."/>
        </authorList>
    </citation>
    <scope>NUCLEOTIDE SEQUENCE [LARGE SCALE GENOMIC DNA]</scope>
    <source>
        <strain evidence="6 7">DSM 45634</strain>
    </source>
</reference>
<evidence type="ECO:0000259" key="5">
    <source>
        <dbReference type="PROSITE" id="PS50943"/>
    </source>
</evidence>
<comment type="similarity">
    <text evidence="1">Belongs to the short-chain fatty acyl-CoA assimilation regulator (ScfR) family.</text>
</comment>
<name>A0A0G3HAV4_9CORY</name>
<dbReference type="OrthoDB" id="9810578at2"/>
<dbReference type="CDD" id="cd00093">
    <property type="entry name" value="HTH_XRE"/>
    <property type="match status" value="1"/>
</dbReference>
<evidence type="ECO:0000256" key="2">
    <source>
        <dbReference type="ARBA" id="ARBA00023015"/>
    </source>
</evidence>
<dbReference type="GO" id="GO:0005829">
    <property type="term" value="C:cytosol"/>
    <property type="evidence" value="ECO:0007669"/>
    <property type="project" value="TreeGrafter"/>
</dbReference>
<dbReference type="STRING" id="1072256.CUTER_02380"/>
<dbReference type="PANTHER" id="PTHR46797:SF23">
    <property type="entry name" value="HTH-TYPE TRANSCRIPTIONAL REGULATOR SUTR"/>
    <property type="match status" value="1"/>
</dbReference>
<keyword evidence="7" id="KW-1185">Reference proteome</keyword>
<dbReference type="InterPro" id="IPR010982">
    <property type="entry name" value="Lambda_DNA-bd_dom_sf"/>
</dbReference>
<dbReference type="InterPro" id="IPR001387">
    <property type="entry name" value="Cro/C1-type_HTH"/>
</dbReference>
<reference evidence="7" key="2">
    <citation type="submission" date="2015-05" db="EMBL/GenBank/DDBJ databases">
        <title>Complete genome sequence of Corynebacterium uterequi DSM 45634, isolated from the uterus of a maiden mare.</title>
        <authorList>
            <person name="Ruckert C."/>
            <person name="Albersmeier A."/>
            <person name="Winkler A."/>
            <person name="Tauch A."/>
        </authorList>
    </citation>
    <scope>NUCLEOTIDE SEQUENCE [LARGE SCALE GENOMIC DNA]</scope>
    <source>
        <strain evidence="7">DSM 45634</strain>
    </source>
</reference>
<proteinExistence type="inferred from homology"/>
<dbReference type="PANTHER" id="PTHR46797">
    <property type="entry name" value="HTH-TYPE TRANSCRIPTIONAL REGULATOR"/>
    <property type="match status" value="1"/>
</dbReference>
<evidence type="ECO:0000256" key="4">
    <source>
        <dbReference type="ARBA" id="ARBA00023163"/>
    </source>
</evidence>
<dbReference type="InterPro" id="IPR026281">
    <property type="entry name" value="HTH_RamB"/>
</dbReference>
<dbReference type="SUPFAM" id="SSF47413">
    <property type="entry name" value="lambda repressor-like DNA-binding domains"/>
    <property type="match status" value="1"/>
</dbReference>
<dbReference type="Pfam" id="PF09856">
    <property type="entry name" value="ScfRs"/>
    <property type="match status" value="1"/>
</dbReference>
<dbReference type="Proteomes" id="UP000035548">
    <property type="component" value="Chromosome"/>
</dbReference>
<evidence type="ECO:0000313" key="6">
    <source>
        <dbReference type="EMBL" id="AKK10491.1"/>
    </source>
</evidence>
<sequence>MTKLFAGGRIRTLRRGSRLTQAEMARRLNISTSYLNQLENDQRPLSVAVLLALSEAFDVDASYFSADRDARTVAALREALPGVPSEQLADIASRYPEVAQRLIRTPPQPSAPSAYAQAQNYFFQARHYIHELDVAGERLAASLGSPQLRVGRLSERLDRDAGVTVNFRGDTSGPRRRFDVDTRTLTLRTGLRESQLCFEMALHYALTVHRGSLDGLVDDLASTEAQAIARLGLAQYFAAAVTLPYTEFLDQAEETRYDVDKLSYRFSTSFESTCQRLSSLQRPGSRGVPLFFVRTDRAGNISKYQSATSFHFSRSSGTCPLWVIHRAFETPNRVTRQVTSMPDGRSYLWVARYVAGASRGFGRPRKEFAVALGCDLDRAHQLVYSDGLDLSPEAATPIGPGCSVCARSGCPQRAFPQAGREVVVDFAESREERYLTR</sequence>
<protein>
    <submittedName>
        <fullName evidence="6">Putative transcriptional regulator</fullName>
    </submittedName>
</protein>
<evidence type="ECO:0000256" key="1">
    <source>
        <dbReference type="ARBA" id="ARBA00007227"/>
    </source>
</evidence>
<dbReference type="RefSeq" id="WP_047259072.1">
    <property type="nucleotide sequence ID" value="NZ_CP011546.1"/>
</dbReference>
<dbReference type="KEGG" id="cut:CUTER_02380"/>
<dbReference type="Pfam" id="PF06114">
    <property type="entry name" value="Peptidase_M78"/>
    <property type="match status" value="1"/>
</dbReference>
<dbReference type="SMART" id="SM00530">
    <property type="entry name" value="HTH_XRE"/>
    <property type="match status" value="1"/>
</dbReference>
<dbReference type="Pfam" id="PF01381">
    <property type="entry name" value="HTH_3"/>
    <property type="match status" value="1"/>
</dbReference>
<evidence type="ECO:0000256" key="3">
    <source>
        <dbReference type="ARBA" id="ARBA00023125"/>
    </source>
</evidence>
<dbReference type="GO" id="GO:0003700">
    <property type="term" value="F:DNA-binding transcription factor activity"/>
    <property type="evidence" value="ECO:0007669"/>
    <property type="project" value="TreeGrafter"/>
</dbReference>
<dbReference type="InterPro" id="IPR010359">
    <property type="entry name" value="IrrE_HExxH"/>
</dbReference>
<gene>
    <name evidence="6" type="ORF">CUTER_02380</name>
</gene>
<keyword evidence="2" id="KW-0805">Transcription regulation</keyword>